<dbReference type="Gene3D" id="3.40.50.720">
    <property type="entry name" value="NAD(P)-binding Rossmann-like Domain"/>
    <property type="match status" value="1"/>
</dbReference>
<dbReference type="STRING" id="3914.A0A0L9T9Z6"/>
<dbReference type="AlphaFoldDB" id="A0A0L9T9Z6"/>
<dbReference type="Proteomes" id="UP000053144">
    <property type="component" value="Unassembled WGS sequence"/>
</dbReference>
<organism evidence="2 3">
    <name type="scientific">Phaseolus angularis</name>
    <name type="common">Azuki bean</name>
    <name type="synonym">Vigna angularis</name>
    <dbReference type="NCBI Taxonomy" id="3914"/>
    <lineage>
        <taxon>Eukaryota</taxon>
        <taxon>Viridiplantae</taxon>
        <taxon>Streptophyta</taxon>
        <taxon>Embryophyta</taxon>
        <taxon>Tracheophyta</taxon>
        <taxon>Spermatophyta</taxon>
        <taxon>Magnoliopsida</taxon>
        <taxon>eudicotyledons</taxon>
        <taxon>Gunneridae</taxon>
        <taxon>Pentapetalae</taxon>
        <taxon>rosids</taxon>
        <taxon>fabids</taxon>
        <taxon>Fabales</taxon>
        <taxon>Fabaceae</taxon>
        <taxon>Papilionoideae</taxon>
        <taxon>50 kb inversion clade</taxon>
        <taxon>NPAAA clade</taxon>
        <taxon>indigoferoid/millettioid clade</taxon>
        <taxon>Phaseoleae</taxon>
        <taxon>Vigna</taxon>
    </lineage>
</organism>
<dbReference type="Pfam" id="PF13460">
    <property type="entry name" value="NAD_binding_10"/>
    <property type="match status" value="1"/>
</dbReference>
<dbReference type="InterPro" id="IPR036291">
    <property type="entry name" value="NAD(P)-bd_dom_sf"/>
</dbReference>
<evidence type="ECO:0000313" key="3">
    <source>
        <dbReference type="Proteomes" id="UP000053144"/>
    </source>
</evidence>
<dbReference type="PANTHER" id="PTHR15020">
    <property type="entry name" value="FLAVIN REDUCTASE-RELATED"/>
    <property type="match status" value="1"/>
</dbReference>
<dbReference type="SUPFAM" id="SSF51735">
    <property type="entry name" value="NAD(P)-binding Rossmann-fold domains"/>
    <property type="match status" value="1"/>
</dbReference>
<dbReference type="PANTHER" id="PTHR15020:SF47">
    <property type="entry name" value="NAD(P)-BINDING DOMAIN-CONTAINING PROTEIN"/>
    <property type="match status" value="1"/>
</dbReference>
<evidence type="ECO:0000313" key="2">
    <source>
        <dbReference type="EMBL" id="KOM27196.1"/>
    </source>
</evidence>
<dbReference type="OMA" id="AMCEHER"/>
<proteinExistence type="predicted"/>
<name>A0A0L9T9Z6_PHAAN</name>
<accession>A0A0L9T9Z6</accession>
<evidence type="ECO:0000259" key="1">
    <source>
        <dbReference type="Pfam" id="PF13460"/>
    </source>
</evidence>
<reference evidence="3" key="1">
    <citation type="journal article" date="2015" name="Proc. Natl. Acad. Sci. U.S.A.">
        <title>Genome sequencing of adzuki bean (Vigna angularis) provides insight into high starch and low fat accumulation and domestication.</title>
        <authorList>
            <person name="Yang K."/>
            <person name="Tian Z."/>
            <person name="Chen C."/>
            <person name="Luo L."/>
            <person name="Zhao B."/>
            <person name="Wang Z."/>
            <person name="Yu L."/>
            <person name="Li Y."/>
            <person name="Sun Y."/>
            <person name="Li W."/>
            <person name="Chen Y."/>
            <person name="Li Y."/>
            <person name="Zhang Y."/>
            <person name="Ai D."/>
            <person name="Zhao J."/>
            <person name="Shang C."/>
            <person name="Ma Y."/>
            <person name="Wu B."/>
            <person name="Wang M."/>
            <person name="Gao L."/>
            <person name="Sun D."/>
            <person name="Zhang P."/>
            <person name="Guo F."/>
            <person name="Wang W."/>
            <person name="Li Y."/>
            <person name="Wang J."/>
            <person name="Varshney R.K."/>
            <person name="Wang J."/>
            <person name="Ling H.Q."/>
            <person name="Wan P."/>
        </authorList>
    </citation>
    <scope>NUCLEOTIDE SEQUENCE</scope>
    <source>
        <strain evidence="3">cv. Jingnong 6</strain>
    </source>
</reference>
<dbReference type="Gramene" id="KOM27196">
    <property type="protein sequence ID" value="KOM27196"/>
    <property type="gene ID" value="LR48_Vigan406s000600"/>
</dbReference>
<sequence>MNATASATAANSSFYSQTQCRLSSDIRGSIPFSKMKRFLFFNDVHPRNSPLVLVPRAADPNTGKDSNVGDDEVQKQQRVMQQPPMSLSLDDVNPVGLGRKSRQLFDEVWRKFSGLGQISRTIRSDDQEALDALLVREGPMCEFAIPGAQNTTVLVVGATSRIGRIVVRKLMLRGYTVKALVRKADQEVVDLLPRSVEIVIGDVGDPTTVKAAVEGCNKIIYCATARSAITGDLFRVDHRGVYNLTKAFQDHNNKLAQSRAGKSSKSKLLIAKFKSESSLHGWEVRQGTYFQDVLATKYDGGMDAKFEFTENGDAVFSGIFGGY</sequence>
<dbReference type="EMBL" id="KQ258371">
    <property type="protein sequence ID" value="KOM27196.1"/>
    <property type="molecule type" value="Genomic_DNA"/>
</dbReference>
<gene>
    <name evidence="2" type="ORF">LR48_Vigan406s000600</name>
</gene>
<protein>
    <recommendedName>
        <fullName evidence="1">NAD(P)-binding domain-containing protein</fullName>
    </recommendedName>
</protein>
<feature type="domain" description="NAD(P)-binding" evidence="1">
    <location>
        <begin position="157"/>
        <end position="253"/>
    </location>
</feature>
<dbReference type="InterPro" id="IPR016040">
    <property type="entry name" value="NAD(P)-bd_dom"/>
</dbReference>